<dbReference type="Proteomes" id="UP000266669">
    <property type="component" value="Unassembled WGS sequence"/>
</dbReference>
<accession>A0A8B3CNM6</accession>
<evidence type="ECO:0000313" key="2">
    <source>
        <dbReference type="Proteomes" id="UP000266669"/>
    </source>
</evidence>
<sequence>MKLKSLLAICFVAIWASNCTGFNYVGMMYKGTNTNPTKEYANPAYVIGSGGLLVHNGSIPGPIGHNADNGDTMGTACSKSILGLVAFGDSSIETAKIQSKITKVSHVEYEQFAILGSVYHSFCTVVYGSTTAISGAGDAKTDVKSAAGKKK</sequence>
<dbReference type="RefSeq" id="WP_118983013.1">
    <property type="nucleotide sequence ID" value="NZ_QHCS01000005.1"/>
</dbReference>
<comment type="caution">
    <text evidence="1">The sequence shown here is derived from an EMBL/GenBank/DDBJ whole genome shotgun (WGS) entry which is preliminary data.</text>
</comment>
<evidence type="ECO:0000313" key="1">
    <source>
        <dbReference type="EMBL" id="RHX84435.1"/>
    </source>
</evidence>
<dbReference type="AlphaFoldDB" id="A0A8B3CNM6"/>
<gene>
    <name evidence="1" type="ORF">DLM78_17015</name>
</gene>
<organism evidence="1 2">
    <name type="scientific">Leptospira stimsonii</name>
    <dbReference type="NCBI Taxonomy" id="2202203"/>
    <lineage>
        <taxon>Bacteria</taxon>
        <taxon>Pseudomonadati</taxon>
        <taxon>Spirochaetota</taxon>
        <taxon>Spirochaetia</taxon>
        <taxon>Leptospirales</taxon>
        <taxon>Leptospiraceae</taxon>
        <taxon>Leptospira</taxon>
    </lineage>
</organism>
<dbReference type="EMBL" id="QHCS01000005">
    <property type="protein sequence ID" value="RHX84435.1"/>
    <property type="molecule type" value="Genomic_DNA"/>
</dbReference>
<reference evidence="2" key="1">
    <citation type="submission" date="2018-05" db="EMBL/GenBank/DDBJ databases">
        <title>Leptospira yasudae sp. nov. and Leptospira stimsonii sp. nov., two pathogenic species of the genus Leptospira isolated from environmental sources.</title>
        <authorList>
            <person name="Casanovas-Massana A."/>
            <person name="Hamond C."/>
            <person name="Santos L.A."/>
            <person name="Hacker K.P."/>
            <person name="Balassiano I."/>
            <person name="Medeiros M.A."/>
            <person name="Reis M.G."/>
            <person name="Ko A.I."/>
            <person name="Wunder E.A."/>
        </authorList>
    </citation>
    <scope>NUCLEOTIDE SEQUENCE [LARGE SCALE GENOMIC DNA]</scope>
    <source>
        <strain evidence="2">AMB6-RJ</strain>
    </source>
</reference>
<name>A0A8B3CNM6_9LEPT</name>
<dbReference type="Pfam" id="PF13146">
    <property type="entry name" value="TRL"/>
    <property type="match status" value="1"/>
</dbReference>
<protein>
    <submittedName>
        <fullName evidence="1">TRL-like family protein</fullName>
    </submittedName>
</protein>
<dbReference type="InterPro" id="IPR025113">
    <property type="entry name" value="TRL-like"/>
</dbReference>
<proteinExistence type="predicted"/>